<name>A0A918ISI3_9RHOB</name>
<dbReference type="EMBL" id="BMYQ01000004">
    <property type="protein sequence ID" value="GGW30028.1"/>
    <property type="molecule type" value="Genomic_DNA"/>
</dbReference>
<sequence length="125" mass="13871">MAEVTLTKTRVRAGVWEGVLSTPGSTKPQLEVLHLEQKMPGLTVSELPDQPGRYAVRLPIPASLLSEGVQTFLFRDAETGDRLGHFTIITGVAMEDDLRAEVDLLRAELDMLKRAFRRHCLETSA</sequence>
<organism evidence="1 2">
    <name type="scientific">Gemmobacter lanyuensis</name>
    <dbReference type="NCBI Taxonomy" id="1054497"/>
    <lineage>
        <taxon>Bacteria</taxon>
        <taxon>Pseudomonadati</taxon>
        <taxon>Pseudomonadota</taxon>
        <taxon>Alphaproteobacteria</taxon>
        <taxon>Rhodobacterales</taxon>
        <taxon>Paracoccaceae</taxon>
        <taxon>Gemmobacter</taxon>
    </lineage>
</organism>
<dbReference type="RefSeq" id="WP_189633543.1">
    <property type="nucleotide sequence ID" value="NZ_BMYQ01000004.1"/>
</dbReference>
<dbReference type="AlphaFoldDB" id="A0A918ISI3"/>
<proteinExistence type="predicted"/>
<evidence type="ECO:0000313" key="2">
    <source>
        <dbReference type="Proteomes" id="UP000628984"/>
    </source>
</evidence>
<keyword evidence="2" id="KW-1185">Reference proteome</keyword>
<gene>
    <name evidence="1" type="ORF">GCM10011452_18270</name>
</gene>
<protein>
    <submittedName>
        <fullName evidence="1">Uncharacterized protein</fullName>
    </submittedName>
</protein>
<reference evidence="1" key="1">
    <citation type="journal article" date="2014" name="Int. J. Syst. Evol. Microbiol.">
        <title>Complete genome sequence of Corynebacterium casei LMG S-19264T (=DSM 44701T), isolated from a smear-ripened cheese.</title>
        <authorList>
            <consortium name="US DOE Joint Genome Institute (JGI-PGF)"/>
            <person name="Walter F."/>
            <person name="Albersmeier A."/>
            <person name="Kalinowski J."/>
            <person name="Ruckert C."/>
        </authorList>
    </citation>
    <scope>NUCLEOTIDE SEQUENCE</scope>
    <source>
        <strain evidence="1">KCTC 23714</strain>
    </source>
</reference>
<comment type="caution">
    <text evidence="1">The sequence shown here is derived from an EMBL/GenBank/DDBJ whole genome shotgun (WGS) entry which is preliminary data.</text>
</comment>
<accession>A0A918ISI3</accession>
<dbReference type="Proteomes" id="UP000628984">
    <property type="component" value="Unassembled WGS sequence"/>
</dbReference>
<reference evidence="1" key="2">
    <citation type="submission" date="2020-09" db="EMBL/GenBank/DDBJ databases">
        <authorList>
            <person name="Sun Q."/>
            <person name="Kim S."/>
        </authorList>
    </citation>
    <scope>NUCLEOTIDE SEQUENCE</scope>
    <source>
        <strain evidence="1">KCTC 23714</strain>
    </source>
</reference>
<evidence type="ECO:0000313" key="1">
    <source>
        <dbReference type="EMBL" id="GGW30028.1"/>
    </source>
</evidence>